<name>A0A4Z2DF95_SCHJA</name>
<dbReference type="STRING" id="6182.A0A4Z2DF95"/>
<dbReference type="SUPFAM" id="SSF103506">
    <property type="entry name" value="Mitochondrial carrier"/>
    <property type="match status" value="1"/>
</dbReference>
<dbReference type="OrthoDB" id="250329at2759"/>
<gene>
    <name evidence="8" type="ORF">EWB00_001562</name>
</gene>
<dbReference type="InterPro" id="IPR023395">
    <property type="entry name" value="MCP_dom_sf"/>
</dbReference>
<evidence type="ECO:0000256" key="1">
    <source>
        <dbReference type="ARBA" id="ARBA00004141"/>
    </source>
</evidence>
<evidence type="ECO:0000256" key="4">
    <source>
        <dbReference type="ARBA" id="ARBA00023136"/>
    </source>
</evidence>
<comment type="similarity">
    <text evidence="2 6">Belongs to the mitochondrial carrier (TC 2.A.29) family.</text>
</comment>
<dbReference type="GO" id="GO:0009083">
    <property type="term" value="P:branched-chain amino acid catabolic process"/>
    <property type="evidence" value="ECO:0007669"/>
    <property type="project" value="InterPro"/>
</dbReference>
<evidence type="ECO:0000256" key="2">
    <source>
        <dbReference type="ARBA" id="ARBA00006375"/>
    </source>
</evidence>
<dbReference type="GO" id="GO:0005739">
    <property type="term" value="C:mitochondrion"/>
    <property type="evidence" value="ECO:0007669"/>
    <property type="project" value="InterPro"/>
</dbReference>
<keyword evidence="3 5" id="KW-0812">Transmembrane</keyword>
<dbReference type="AlphaFoldDB" id="A0A4Z2DF95"/>
<dbReference type="InterPro" id="IPR042164">
    <property type="entry name" value="SLC25A44"/>
</dbReference>
<proteinExistence type="inferred from homology"/>
<protein>
    <submittedName>
        <fullName evidence="8">Solute carrier family 25 member 44 isoform 2</fullName>
    </submittedName>
</protein>
<evidence type="ECO:0000313" key="8">
    <source>
        <dbReference type="EMBL" id="TNN15139.1"/>
    </source>
</evidence>
<dbReference type="PROSITE" id="PS50920">
    <property type="entry name" value="SOLCAR"/>
    <property type="match status" value="3"/>
</dbReference>
<evidence type="ECO:0000256" key="7">
    <source>
        <dbReference type="SAM" id="Phobius"/>
    </source>
</evidence>
<comment type="caution">
    <text evidence="8">The sequence shown here is derived from an EMBL/GenBank/DDBJ whole genome shotgun (WGS) entry which is preliminary data.</text>
</comment>
<comment type="subcellular location">
    <subcellularLocation>
        <location evidence="1">Membrane</location>
        <topology evidence="1">Multi-pass membrane protein</topology>
    </subcellularLocation>
</comment>
<feature type="repeat" description="Solcar" evidence="5">
    <location>
        <begin position="20"/>
        <end position="101"/>
    </location>
</feature>
<keyword evidence="7" id="KW-1133">Transmembrane helix</keyword>
<reference evidence="8 9" key="1">
    <citation type="submission" date="2019-03" db="EMBL/GenBank/DDBJ databases">
        <title>An improved genome assembly of the fluke Schistosoma japonicum.</title>
        <authorList>
            <person name="Hu W."/>
            <person name="Luo F."/>
            <person name="Yin M."/>
            <person name="Mo X."/>
            <person name="Sun C."/>
            <person name="Wu Q."/>
            <person name="Zhu B."/>
            <person name="Xiang M."/>
            <person name="Wang J."/>
            <person name="Wang Y."/>
            <person name="Zhang T."/>
            <person name="Xu B."/>
            <person name="Zheng H."/>
            <person name="Feng Z."/>
        </authorList>
    </citation>
    <scope>NUCLEOTIDE SEQUENCE [LARGE SCALE GENOMIC DNA]</scope>
    <source>
        <strain evidence="8">HuSjv2</strain>
        <tissue evidence="8">Worms</tissue>
    </source>
</reference>
<keyword evidence="4 5" id="KW-0472">Membrane</keyword>
<keyword evidence="9" id="KW-1185">Reference proteome</keyword>
<sequence>MPNDRGNFEVVELSMLKKHMFFPLSGLGNFTAQTVLYPFVLLRTRLQLQEGAQVYRGLVHAISSVVKEEGFRGLYSGYLIRSLHIFSGTIYVSTYEVARQACTVFPALSPVHRSFVGGAVASCVAQSFFVPIDVISQHLMVVNRNRVHAAMVSNFDSIKKRNPNLSFNSNHFHPLTPVQLTQKEMSSNWGRLRGVIRYIKQTHGLQGFYKGYVISMCTFVPSSALWWSFYDKFCSLIHFISKKIWVEPIQDSIVLSSNNESSPVPRLIIQLISAPLAGVSSAIIVNPLDVARVRMQVSHIPFKQSVINLWQSDGIRWFAKGLSPRLVQTIFHSFWVVLVYEPMKLFCLKDDYREKFYSIPTEE</sequence>
<dbReference type="GO" id="GO:0016020">
    <property type="term" value="C:membrane"/>
    <property type="evidence" value="ECO:0007669"/>
    <property type="project" value="UniProtKB-SubCell"/>
</dbReference>
<evidence type="ECO:0000313" key="9">
    <source>
        <dbReference type="Proteomes" id="UP000311919"/>
    </source>
</evidence>
<accession>A0A4Z2DF95</accession>
<feature type="transmembrane region" description="Helical" evidence="7">
    <location>
        <begin position="20"/>
        <end position="42"/>
    </location>
</feature>
<feature type="repeat" description="Solcar" evidence="5">
    <location>
        <begin position="109"/>
        <end position="236"/>
    </location>
</feature>
<dbReference type="PANTHER" id="PTHR46314">
    <property type="entry name" value="SOLUTE CARRIER FAMILY 25 MEMBER 44"/>
    <property type="match status" value="1"/>
</dbReference>
<dbReference type="GO" id="GO:0015658">
    <property type="term" value="F:branched-chain amino acid transmembrane transporter activity"/>
    <property type="evidence" value="ECO:0007669"/>
    <property type="project" value="InterPro"/>
</dbReference>
<dbReference type="Proteomes" id="UP000311919">
    <property type="component" value="Unassembled WGS sequence"/>
</dbReference>
<feature type="transmembrane region" description="Helical" evidence="7">
    <location>
        <begin position="207"/>
        <end position="229"/>
    </location>
</feature>
<keyword evidence="6" id="KW-0813">Transport</keyword>
<feature type="repeat" description="Solcar" evidence="5">
    <location>
        <begin position="265"/>
        <end position="346"/>
    </location>
</feature>
<dbReference type="Pfam" id="PF00153">
    <property type="entry name" value="Mito_carr"/>
    <property type="match status" value="3"/>
</dbReference>
<dbReference type="PANTHER" id="PTHR46314:SF2">
    <property type="entry name" value="SOLUTE CARRIER FAMILY 25 MEMBER 44"/>
    <property type="match status" value="1"/>
</dbReference>
<evidence type="ECO:0000256" key="3">
    <source>
        <dbReference type="ARBA" id="ARBA00022692"/>
    </source>
</evidence>
<organism evidence="8 9">
    <name type="scientific">Schistosoma japonicum</name>
    <name type="common">Blood fluke</name>
    <dbReference type="NCBI Taxonomy" id="6182"/>
    <lineage>
        <taxon>Eukaryota</taxon>
        <taxon>Metazoa</taxon>
        <taxon>Spiralia</taxon>
        <taxon>Lophotrochozoa</taxon>
        <taxon>Platyhelminthes</taxon>
        <taxon>Trematoda</taxon>
        <taxon>Digenea</taxon>
        <taxon>Strigeidida</taxon>
        <taxon>Schistosomatoidea</taxon>
        <taxon>Schistosomatidae</taxon>
        <taxon>Schistosoma</taxon>
    </lineage>
</organism>
<evidence type="ECO:0000256" key="6">
    <source>
        <dbReference type="RuleBase" id="RU000488"/>
    </source>
</evidence>
<dbReference type="InterPro" id="IPR018108">
    <property type="entry name" value="MCP_transmembrane"/>
</dbReference>
<dbReference type="Gene3D" id="1.50.40.10">
    <property type="entry name" value="Mitochondrial carrier domain"/>
    <property type="match status" value="2"/>
</dbReference>
<evidence type="ECO:0000256" key="5">
    <source>
        <dbReference type="PROSITE-ProRule" id="PRU00282"/>
    </source>
</evidence>
<dbReference type="EMBL" id="SKCS01000154">
    <property type="protein sequence ID" value="TNN15139.1"/>
    <property type="molecule type" value="Genomic_DNA"/>
</dbReference>